<feature type="chain" id="PRO_5015471131" evidence="1">
    <location>
        <begin position="18"/>
        <end position="81"/>
    </location>
</feature>
<comment type="caution">
    <text evidence="3">The sequence shown here is derived from an EMBL/GenBank/DDBJ whole genome shotgun (WGS) entry which is preliminary data.</text>
</comment>
<reference evidence="2" key="3">
    <citation type="submission" date="2023-11" db="EMBL/GenBank/DDBJ databases">
        <authorList>
            <person name="Beijen E."/>
            <person name="Ohm R.A."/>
        </authorList>
    </citation>
    <scope>NUCLEOTIDE SEQUENCE</scope>
    <source>
        <strain evidence="2">CBS 150709</strain>
    </source>
</reference>
<dbReference type="EMBL" id="JAWRVI010000066">
    <property type="protein sequence ID" value="KAK4082083.1"/>
    <property type="molecule type" value="Genomic_DNA"/>
</dbReference>
<dbReference type="AlphaFoldDB" id="A0A2U3DTX9"/>
<name>A0A2U3DTX9_PURLI</name>
<protein>
    <submittedName>
        <fullName evidence="3">Uncharacterized protein</fullName>
    </submittedName>
</protein>
<dbReference type="Proteomes" id="UP001287286">
    <property type="component" value="Unassembled WGS sequence"/>
</dbReference>
<evidence type="ECO:0000256" key="1">
    <source>
        <dbReference type="SAM" id="SignalP"/>
    </source>
</evidence>
<evidence type="ECO:0000313" key="5">
    <source>
        <dbReference type="Proteomes" id="UP001287286"/>
    </source>
</evidence>
<accession>A0A2U3DTX9</accession>
<keyword evidence="1" id="KW-0732">Signal</keyword>
<feature type="signal peptide" evidence="1">
    <location>
        <begin position="1"/>
        <end position="17"/>
    </location>
</feature>
<evidence type="ECO:0000313" key="2">
    <source>
        <dbReference type="EMBL" id="KAK4082083.1"/>
    </source>
</evidence>
<reference evidence="3 4" key="2">
    <citation type="journal article" date="2016" name="Front. Microbiol.">
        <title>Genome and transcriptome sequences reveal the specific parasitism of the nematophagous Purpureocillium lilacinum 36-1.</title>
        <authorList>
            <person name="Xie J."/>
            <person name="Li S."/>
            <person name="Mo C."/>
            <person name="Xiao X."/>
            <person name="Peng D."/>
            <person name="Wang G."/>
            <person name="Xiao Y."/>
        </authorList>
    </citation>
    <scope>NUCLEOTIDE SEQUENCE [LARGE SCALE GENOMIC DNA]</scope>
    <source>
        <strain evidence="3 4">36-1</strain>
    </source>
</reference>
<proteinExistence type="predicted"/>
<reference evidence="2 5" key="4">
    <citation type="journal article" date="2024" name="Microbiol. Resour. Announc.">
        <title>Genome annotations for the ascomycete fungi Trichoderma harzianum, Trichoderma aggressivum, and Purpureocillium lilacinum.</title>
        <authorList>
            <person name="Beijen E.P.W."/>
            <person name="Ohm R.A."/>
        </authorList>
    </citation>
    <scope>NUCLEOTIDE SEQUENCE [LARGE SCALE GENOMIC DNA]</scope>
    <source>
        <strain evidence="2 5">CBS 150709</strain>
    </source>
</reference>
<dbReference type="Proteomes" id="UP000245956">
    <property type="component" value="Unassembled WGS sequence"/>
</dbReference>
<sequence>MKFTAALLISCATFSMAAPVADGGPVVDVYCLIDKRDPAAGFKRCPVASGQEARAVDFYCIIDKRDLNSPIKRCGPTPPSE</sequence>
<dbReference type="EMBL" id="LCWV01000031">
    <property type="protein sequence ID" value="PWI65684.1"/>
    <property type="molecule type" value="Genomic_DNA"/>
</dbReference>
<keyword evidence="5" id="KW-1185">Reference proteome</keyword>
<evidence type="ECO:0000313" key="4">
    <source>
        <dbReference type="Proteomes" id="UP000245956"/>
    </source>
</evidence>
<organism evidence="3 4">
    <name type="scientific">Purpureocillium lilacinum</name>
    <name type="common">Paecilomyces lilacinus</name>
    <dbReference type="NCBI Taxonomy" id="33203"/>
    <lineage>
        <taxon>Eukaryota</taxon>
        <taxon>Fungi</taxon>
        <taxon>Dikarya</taxon>
        <taxon>Ascomycota</taxon>
        <taxon>Pezizomycotina</taxon>
        <taxon>Sordariomycetes</taxon>
        <taxon>Hypocreomycetidae</taxon>
        <taxon>Hypocreales</taxon>
        <taxon>Ophiocordycipitaceae</taxon>
        <taxon>Purpureocillium</taxon>
    </lineage>
</organism>
<gene>
    <name evidence="3" type="ORF">PCL_06889</name>
    <name evidence="2" type="ORF">Purlil1_11306</name>
</gene>
<reference evidence="3" key="1">
    <citation type="submission" date="2015-05" db="EMBL/GenBank/DDBJ databases">
        <authorList>
            <person name="Wang D.B."/>
            <person name="Wang M."/>
        </authorList>
    </citation>
    <scope>NUCLEOTIDE SEQUENCE</scope>
    <source>
        <strain evidence="3">36-1</strain>
    </source>
</reference>
<evidence type="ECO:0000313" key="3">
    <source>
        <dbReference type="EMBL" id="PWI65684.1"/>
    </source>
</evidence>